<dbReference type="STRING" id="4155.A0A022RHF7"/>
<feature type="domain" description="SAM" evidence="1">
    <location>
        <begin position="1"/>
        <end position="58"/>
    </location>
</feature>
<keyword evidence="3" id="KW-1185">Reference proteome</keyword>
<reference evidence="2 3" key="1">
    <citation type="journal article" date="2013" name="Proc. Natl. Acad. Sci. U.S.A.">
        <title>Fine-scale variation in meiotic recombination in Mimulus inferred from population shotgun sequencing.</title>
        <authorList>
            <person name="Hellsten U."/>
            <person name="Wright K.M."/>
            <person name="Jenkins J."/>
            <person name="Shu S."/>
            <person name="Yuan Y."/>
            <person name="Wessler S.R."/>
            <person name="Schmutz J."/>
            <person name="Willis J.H."/>
            <person name="Rokhsar D.S."/>
        </authorList>
    </citation>
    <scope>NUCLEOTIDE SEQUENCE [LARGE SCALE GENOMIC DNA]</scope>
    <source>
        <strain evidence="3">cv. DUN x IM62</strain>
    </source>
</reference>
<protein>
    <recommendedName>
        <fullName evidence="1">SAM domain-containing protein</fullName>
    </recommendedName>
</protein>
<evidence type="ECO:0000259" key="1">
    <source>
        <dbReference type="PROSITE" id="PS50105"/>
    </source>
</evidence>
<evidence type="ECO:0000313" key="3">
    <source>
        <dbReference type="Proteomes" id="UP000030748"/>
    </source>
</evidence>
<dbReference type="PhylomeDB" id="A0A022RHF7"/>
<dbReference type="InterPro" id="IPR001660">
    <property type="entry name" value="SAM"/>
</dbReference>
<name>A0A022RHF7_ERYGU</name>
<dbReference type="OMA" id="RSXIGSS"/>
<gene>
    <name evidence="2" type="ORF">MIMGU_mgv1a026148mg</name>
</gene>
<dbReference type="InterPro" id="IPR013761">
    <property type="entry name" value="SAM/pointed_sf"/>
</dbReference>
<dbReference type="KEGG" id="egt:105956979"/>
<evidence type="ECO:0000313" key="2">
    <source>
        <dbReference type="EMBL" id="EYU38320.1"/>
    </source>
</evidence>
<dbReference type="CDD" id="cd09487">
    <property type="entry name" value="SAM_superfamily"/>
    <property type="match status" value="1"/>
</dbReference>
<dbReference type="eggNOG" id="ENOG502S0R1">
    <property type="taxonomic scope" value="Eukaryota"/>
</dbReference>
<accession>A0A022RHF7</accession>
<dbReference type="SUPFAM" id="SSF47769">
    <property type="entry name" value="SAM/Pointed domain"/>
    <property type="match status" value="1"/>
</dbReference>
<dbReference type="PROSITE" id="PS50105">
    <property type="entry name" value="SAM_DOMAIN"/>
    <property type="match status" value="1"/>
</dbReference>
<dbReference type="Pfam" id="PF07647">
    <property type="entry name" value="SAM_2"/>
    <property type="match status" value="1"/>
</dbReference>
<dbReference type="PANTHER" id="PTHR33915:SF3">
    <property type="entry name" value="STERILE ALPHA MOTIF (SAM) DOMAIN PROTEIN"/>
    <property type="match status" value="1"/>
</dbReference>
<dbReference type="OrthoDB" id="1887912at2759"/>
<dbReference type="Gene3D" id="1.10.150.50">
    <property type="entry name" value="Transcription Factor, Ets-1"/>
    <property type="match status" value="1"/>
</dbReference>
<dbReference type="EMBL" id="KI630489">
    <property type="protein sequence ID" value="EYU38320.1"/>
    <property type="molecule type" value="Genomic_DNA"/>
</dbReference>
<dbReference type="Proteomes" id="UP000030748">
    <property type="component" value="Unassembled WGS sequence"/>
</dbReference>
<proteinExistence type="predicted"/>
<dbReference type="AlphaFoldDB" id="A0A022RHF7"/>
<organism evidence="2 3">
    <name type="scientific">Erythranthe guttata</name>
    <name type="common">Yellow monkey flower</name>
    <name type="synonym">Mimulus guttatus</name>
    <dbReference type="NCBI Taxonomy" id="4155"/>
    <lineage>
        <taxon>Eukaryota</taxon>
        <taxon>Viridiplantae</taxon>
        <taxon>Streptophyta</taxon>
        <taxon>Embryophyta</taxon>
        <taxon>Tracheophyta</taxon>
        <taxon>Spermatophyta</taxon>
        <taxon>Magnoliopsida</taxon>
        <taxon>eudicotyledons</taxon>
        <taxon>Gunneridae</taxon>
        <taxon>Pentapetalae</taxon>
        <taxon>asterids</taxon>
        <taxon>lamiids</taxon>
        <taxon>Lamiales</taxon>
        <taxon>Phrymaceae</taxon>
        <taxon>Erythranthe</taxon>
    </lineage>
</organism>
<sequence>MDWHSWLSKTNLEPTIAYEYGQAFIRNELQFDDINHFNHEFLQSIGISIAKHRLEILKLARKNTKGFSKLVLAMNKITRKLFAAKSGFHEKSPPTFRASGGLSPYNRSQWSGSLKRVNNNIGAKEYSNNYCNNQDQKYSRDVSTTTTNTRNVMWSGPLERRVLMTSCRSNSVSGPLDGRMQMYPNWSPIATRRIVGPGFISRSPTISGPIDRYGLSPKVNYYNGEKLGYEYDDDGGGDGVQSLWSLMFQDMKPT</sequence>
<dbReference type="PANTHER" id="PTHR33915">
    <property type="entry name" value="OSJNBA0033G05.11 PROTEIN"/>
    <property type="match status" value="1"/>
</dbReference>